<dbReference type="EMBL" id="VITK01000004">
    <property type="protein sequence ID" value="TWA99691.1"/>
    <property type="molecule type" value="Genomic_DNA"/>
</dbReference>
<organism evidence="1 2">
    <name type="scientific">Bradyrhizobium stylosanthis</name>
    <dbReference type="NCBI Taxonomy" id="1803665"/>
    <lineage>
        <taxon>Bacteria</taxon>
        <taxon>Pseudomonadati</taxon>
        <taxon>Pseudomonadota</taxon>
        <taxon>Alphaproteobacteria</taxon>
        <taxon>Hyphomicrobiales</taxon>
        <taxon>Nitrobacteraceae</taxon>
        <taxon>Bradyrhizobium</taxon>
    </lineage>
</organism>
<comment type="caution">
    <text evidence="1">The sequence shown here is derived from an EMBL/GenBank/DDBJ whole genome shotgun (WGS) entry which is preliminary data.</text>
</comment>
<dbReference type="OrthoDB" id="8266141at2"/>
<gene>
    <name evidence="1" type="ORF">FBZ96_104667</name>
</gene>
<protein>
    <submittedName>
        <fullName evidence="1">Uncharacterized protein</fullName>
    </submittedName>
</protein>
<proteinExistence type="predicted"/>
<name>A0A560DRG6_9BRAD</name>
<evidence type="ECO:0000313" key="1">
    <source>
        <dbReference type="EMBL" id="TWA99691.1"/>
    </source>
</evidence>
<accession>A0A560DRG6</accession>
<dbReference type="RefSeq" id="WP_145663797.1">
    <property type="nucleotide sequence ID" value="NZ_VITK01000004.1"/>
</dbReference>
<sequence>MAKEEKIKSGVDDALSLEAVYYTNPIPQNQAVLTILGAVFDKVHFPGVCMPMQGFDQKELEREIKRIEDLKGNRRPDDIILPMLKFIRHAKTLEGFCVFSGDYEKPFDYQPPPTMVRDIFDAIHGKQPDGWEPMFMTNHHKGIPGSDEHITYPGTYHYLAGAILESAKTGIPLLNDIPGIPIPGIDGKMPADDAKALATIIAIECTKLALPQLPMLRPEDLMEFRAENADALRAFRRSMLRYAADLNKKLSSLKAEELESKTTFFIQTEIVPVLDELQAAINAPARAWWKRSIDFVRVIPELAAGSFTMDPATAIAKVLTTYAGQMFVEMSAKGDQREALKRAGLYYLLRLRAFQAERAP</sequence>
<keyword evidence="2" id="KW-1185">Reference proteome</keyword>
<dbReference type="Proteomes" id="UP000319949">
    <property type="component" value="Unassembled WGS sequence"/>
</dbReference>
<dbReference type="AlphaFoldDB" id="A0A560DRG6"/>
<evidence type="ECO:0000313" key="2">
    <source>
        <dbReference type="Proteomes" id="UP000319949"/>
    </source>
</evidence>
<reference evidence="1 2" key="1">
    <citation type="submission" date="2019-06" db="EMBL/GenBank/DDBJ databases">
        <title>Genomic Encyclopedia of Type Strains, Phase IV (KMG-V): Genome sequencing to study the core and pangenomes of soil and plant-associated prokaryotes.</title>
        <authorList>
            <person name="Whitman W."/>
        </authorList>
    </citation>
    <scope>NUCLEOTIDE SEQUENCE [LARGE SCALE GENOMIC DNA]</scope>
    <source>
        <strain evidence="1 2">BR 510</strain>
    </source>
</reference>